<proteinExistence type="inferred from homology"/>
<evidence type="ECO:0000256" key="2">
    <source>
        <dbReference type="ARBA" id="ARBA00004613"/>
    </source>
</evidence>
<sequence>MEVVAGHLYTVLVIILCLISTSAEAKIRHYKWDVKYEYKSPDCFRKLVITINGMSPGPTITARQGDTVIVEVTNGLLTEGLAIHWHGIRQIGTPWFDGTEGVTQCPIVPGDTFVYKFVVDRSLLIQGRGRYNCSAVNAPSSDTGTCNATSPECSPFILTVVPGKTYRLRVASLTGLSALSFEIEGHNMTVVEADGHYVEPFEVQNLFIYSGESYSALITANQDPSRNYWATVNVVSRKPGTPTGLAIFNYYPNPPEQNPPTIPTTGPMWNDTAPRVAQSLSIKAKQGFIEPPPSSPDRVIIFLNTQNKINGFFHWSVNNVSFTLPSTPYLIALKEKKLKNRLHQVFDQRPPLDGYDWQNYDIFSVASNVNATSSNAIYRLKFNTVVDIVLQNANSMSPNNSETHPWHLHGHDFWVLGYGMGKFDPFKDPKQYNLVNPIKKNTVPLHPYGWTAIRFRADNPGVWLFHCHIESHFFMGMGVVFEEGIDRVRDLQPSIMGCGLTKRLINP</sequence>
<evidence type="ECO:0000313" key="13">
    <source>
        <dbReference type="EMBL" id="KAJ8446679.1"/>
    </source>
</evidence>
<dbReference type="InterPro" id="IPR034267">
    <property type="entry name" value="CuRO_3_AAO"/>
</dbReference>
<keyword evidence="9" id="KW-0325">Glycoprotein</keyword>
<accession>A0A9Q1KPR6</accession>
<keyword evidence="10" id="KW-0732">Signal</keyword>
<dbReference type="InterPro" id="IPR045087">
    <property type="entry name" value="Cu-oxidase_fam"/>
</dbReference>
<dbReference type="PROSITE" id="PS00080">
    <property type="entry name" value="MULTICOPPER_OXIDASE2"/>
    <property type="match status" value="1"/>
</dbReference>
<protein>
    <recommendedName>
        <fullName evidence="15">L-ascorbate oxidase</fullName>
    </recommendedName>
</protein>
<dbReference type="OrthoDB" id="2121828at2759"/>
<keyword evidence="7" id="KW-0560">Oxidoreductase</keyword>
<feature type="signal peptide" evidence="10">
    <location>
        <begin position="1"/>
        <end position="25"/>
    </location>
</feature>
<keyword evidence="8" id="KW-0186">Copper</keyword>
<feature type="chain" id="PRO_5040121677" description="L-ascorbate oxidase" evidence="10">
    <location>
        <begin position="26"/>
        <end position="507"/>
    </location>
</feature>
<evidence type="ECO:0000256" key="10">
    <source>
        <dbReference type="SAM" id="SignalP"/>
    </source>
</evidence>
<keyword evidence="6" id="KW-0677">Repeat</keyword>
<evidence type="ECO:0000256" key="3">
    <source>
        <dbReference type="ARBA" id="ARBA00010609"/>
    </source>
</evidence>
<dbReference type="Pfam" id="PF07731">
    <property type="entry name" value="Cu-oxidase_2"/>
    <property type="match status" value="1"/>
</dbReference>
<comment type="cofactor">
    <cofactor evidence="1">
        <name>Cu cation</name>
        <dbReference type="ChEBI" id="CHEBI:23378"/>
    </cofactor>
</comment>
<keyword evidence="5" id="KW-0479">Metal-binding</keyword>
<keyword evidence="14" id="KW-1185">Reference proteome</keyword>
<dbReference type="InterPro" id="IPR001117">
    <property type="entry name" value="Cu-oxidase_2nd"/>
</dbReference>
<organism evidence="13 14">
    <name type="scientific">Carnegiea gigantea</name>
    <dbReference type="NCBI Taxonomy" id="171969"/>
    <lineage>
        <taxon>Eukaryota</taxon>
        <taxon>Viridiplantae</taxon>
        <taxon>Streptophyta</taxon>
        <taxon>Embryophyta</taxon>
        <taxon>Tracheophyta</taxon>
        <taxon>Spermatophyta</taxon>
        <taxon>Magnoliopsida</taxon>
        <taxon>eudicotyledons</taxon>
        <taxon>Gunneridae</taxon>
        <taxon>Pentapetalae</taxon>
        <taxon>Caryophyllales</taxon>
        <taxon>Cactineae</taxon>
        <taxon>Cactaceae</taxon>
        <taxon>Cactoideae</taxon>
        <taxon>Echinocereeae</taxon>
        <taxon>Carnegiea</taxon>
    </lineage>
</organism>
<evidence type="ECO:0000256" key="8">
    <source>
        <dbReference type="ARBA" id="ARBA00023008"/>
    </source>
</evidence>
<dbReference type="GO" id="GO:0016491">
    <property type="term" value="F:oxidoreductase activity"/>
    <property type="evidence" value="ECO:0007669"/>
    <property type="project" value="UniProtKB-KW"/>
</dbReference>
<evidence type="ECO:0000256" key="7">
    <source>
        <dbReference type="ARBA" id="ARBA00023002"/>
    </source>
</evidence>
<evidence type="ECO:0000256" key="5">
    <source>
        <dbReference type="ARBA" id="ARBA00022723"/>
    </source>
</evidence>
<dbReference type="CDD" id="cd13893">
    <property type="entry name" value="CuRO_3_AAO"/>
    <property type="match status" value="1"/>
</dbReference>
<evidence type="ECO:0000259" key="12">
    <source>
        <dbReference type="Pfam" id="PF07731"/>
    </source>
</evidence>
<dbReference type="PROSITE" id="PS00079">
    <property type="entry name" value="MULTICOPPER_OXIDASE1"/>
    <property type="match status" value="1"/>
</dbReference>
<evidence type="ECO:0000259" key="11">
    <source>
        <dbReference type="Pfam" id="PF00394"/>
    </source>
</evidence>
<dbReference type="InterPro" id="IPR011706">
    <property type="entry name" value="Cu-oxidase_C"/>
</dbReference>
<dbReference type="InterPro" id="IPR008972">
    <property type="entry name" value="Cupredoxin"/>
</dbReference>
<dbReference type="InterPro" id="IPR002355">
    <property type="entry name" value="Cu_oxidase_Cu_BS"/>
</dbReference>
<evidence type="ECO:0000256" key="6">
    <source>
        <dbReference type="ARBA" id="ARBA00022737"/>
    </source>
</evidence>
<dbReference type="GO" id="GO:0005576">
    <property type="term" value="C:extracellular region"/>
    <property type="evidence" value="ECO:0007669"/>
    <property type="project" value="UniProtKB-SubCell"/>
</dbReference>
<comment type="subcellular location">
    <subcellularLocation>
        <location evidence="2">Secreted</location>
    </subcellularLocation>
</comment>
<comment type="caution">
    <text evidence="13">The sequence shown here is derived from an EMBL/GenBank/DDBJ whole genome shotgun (WGS) entry which is preliminary data.</text>
</comment>
<dbReference type="Gene3D" id="2.60.40.420">
    <property type="entry name" value="Cupredoxins - blue copper proteins"/>
    <property type="match status" value="3"/>
</dbReference>
<evidence type="ECO:0000256" key="1">
    <source>
        <dbReference type="ARBA" id="ARBA00001935"/>
    </source>
</evidence>
<dbReference type="GO" id="GO:0005507">
    <property type="term" value="F:copper ion binding"/>
    <property type="evidence" value="ECO:0007669"/>
    <property type="project" value="InterPro"/>
</dbReference>
<comment type="similarity">
    <text evidence="3">Belongs to the multicopper oxidase family.</text>
</comment>
<dbReference type="AlphaFoldDB" id="A0A9Q1KPR6"/>
<evidence type="ECO:0000313" key="14">
    <source>
        <dbReference type="Proteomes" id="UP001153076"/>
    </source>
</evidence>
<dbReference type="InterPro" id="IPR033138">
    <property type="entry name" value="Cu_oxidase_CS"/>
</dbReference>
<gene>
    <name evidence="13" type="ORF">Cgig2_002841</name>
</gene>
<dbReference type="EMBL" id="JAKOGI010000051">
    <property type="protein sequence ID" value="KAJ8446679.1"/>
    <property type="molecule type" value="Genomic_DNA"/>
</dbReference>
<dbReference type="Pfam" id="PF00394">
    <property type="entry name" value="Cu-oxidase"/>
    <property type="match status" value="1"/>
</dbReference>
<evidence type="ECO:0008006" key="15">
    <source>
        <dbReference type="Google" id="ProtNLM"/>
    </source>
</evidence>
<evidence type="ECO:0000256" key="4">
    <source>
        <dbReference type="ARBA" id="ARBA00022525"/>
    </source>
</evidence>
<dbReference type="SUPFAM" id="SSF49503">
    <property type="entry name" value="Cupredoxins"/>
    <property type="match status" value="3"/>
</dbReference>
<feature type="domain" description="Plastocyanin-like" evidence="12">
    <location>
        <begin position="363"/>
        <end position="484"/>
    </location>
</feature>
<name>A0A9Q1KPR6_9CARY</name>
<dbReference type="PANTHER" id="PTHR11709:SF218">
    <property type="entry name" value="L-ASCORBATE OXIDASE"/>
    <property type="match status" value="1"/>
</dbReference>
<evidence type="ECO:0000256" key="9">
    <source>
        <dbReference type="ARBA" id="ARBA00023180"/>
    </source>
</evidence>
<reference evidence="13" key="1">
    <citation type="submission" date="2022-04" db="EMBL/GenBank/DDBJ databases">
        <title>Carnegiea gigantea Genome sequencing and assembly v2.</title>
        <authorList>
            <person name="Copetti D."/>
            <person name="Sanderson M.J."/>
            <person name="Burquez A."/>
            <person name="Wojciechowski M.F."/>
        </authorList>
    </citation>
    <scope>NUCLEOTIDE SEQUENCE</scope>
    <source>
        <strain evidence="13">SGP5-SGP5p</strain>
        <tissue evidence="13">Aerial part</tissue>
    </source>
</reference>
<keyword evidence="4" id="KW-0964">Secreted</keyword>
<dbReference type="PANTHER" id="PTHR11709">
    <property type="entry name" value="MULTI-COPPER OXIDASE"/>
    <property type="match status" value="1"/>
</dbReference>
<dbReference type="Proteomes" id="UP001153076">
    <property type="component" value="Unassembled WGS sequence"/>
</dbReference>
<feature type="domain" description="Plastocyanin-like" evidence="11">
    <location>
        <begin position="120"/>
        <end position="252"/>
    </location>
</feature>